<evidence type="ECO:0000256" key="1">
    <source>
        <dbReference type="ARBA" id="ARBA00004948"/>
    </source>
</evidence>
<accession>A0ABU4C049</accession>
<protein>
    <submittedName>
        <fullName evidence="3">TenA family protein</fullName>
    </submittedName>
</protein>
<comment type="pathway">
    <text evidence="1">Cofactor biosynthesis; thiamine diphosphate biosynthesis.</text>
</comment>
<sequence>MATTQPAYSSAENTSVSNTALIESTSGRFTDRLWDETKVLRESIDSLEFLRRLGDGTLPLDAFRTYIEQDKLYLEGYSQALSLVAAHAPNPQAAGFWSNSASTAATVESSLHDGLLTGGILPAETSRLEHSQACLGYVSYLIATAATSPYAVSAAAVLPCFWIYAEVGRDLAASAREVLDADPTHPYAQWVSTYDAPEFHESVAKARDLVDAAADASTEADREAMSEAFRIASRFELMFWDSALHPQPWPAS</sequence>
<gene>
    <name evidence="3" type="ORF">R3Q16_24925</name>
</gene>
<keyword evidence="4" id="KW-1185">Reference proteome</keyword>
<dbReference type="PANTHER" id="PTHR43198">
    <property type="entry name" value="BIFUNCTIONAL TH2 PROTEIN"/>
    <property type="match status" value="1"/>
</dbReference>
<dbReference type="PANTHER" id="PTHR43198:SF2">
    <property type="entry name" value="SI:CH1073-67J19.1-RELATED"/>
    <property type="match status" value="1"/>
</dbReference>
<comment type="caution">
    <text evidence="3">The sequence shown here is derived from an EMBL/GenBank/DDBJ whole genome shotgun (WGS) entry which is preliminary data.</text>
</comment>
<dbReference type="Gene3D" id="1.20.910.10">
    <property type="entry name" value="Heme oxygenase-like"/>
    <property type="match status" value="1"/>
</dbReference>
<dbReference type="InterPro" id="IPR016084">
    <property type="entry name" value="Haem_Oase-like_multi-hlx"/>
</dbReference>
<dbReference type="SUPFAM" id="SSF48613">
    <property type="entry name" value="Heme oxygenase-like"/>
    <property type="match status" value="1"/>
</dbReference>
<feature type="domain" description="Thiaminase-2/PQQC" evidence="2">
    <location>
        <begin position="48"/>
        <end position="244"/>
    </location>
</feature>
<dbReference type="RefSeq" id="WP_317544554.1">
    <property type="nucleotide sequence ID" value="NZ_JAWLKB010000013.1"/>
</dbReference>
<dbReference type="InterPro" id="IPR004305">
    <property type="entry name" value="Thiaminase-2/PQQC"/>
</dbReference>
<name>A0ABU4C049_RHOGO</name>
<dbReference type="CDD" id="cd19365">
    <property type="entry name" value="TenA_C-like"/>
    <property type="match status" value="1"/>
</dbReference>
<dbReference type="EMBL" id="JAWLKB010000013">
    <property type="protein sequence ID" value="MDV6269870.1"/>
    <property type="molecule type" value="Genomic_DNA"/>
</dbReference>
<organism evidence="3 4">
    <name type="scientific">Rhodococcus globerulus</name>
    <dbReference type="NCBI Taxonomy" id="33008"/>
    <lineage>
        <taxon>Bacteria</taxon>
        <taxon>Bacillati</taxon>
        <taxon>Actinomycetota</taxon>
        <taxon>Actinomycetes</taxon>
        <taxon>Mycobacteriales</taxon>
        <taxon>Nocardiaceae</taxon>
        <taxon>Rhodococcus</taxon>
    </lineage>
</organism>
<reference evidence="3 4" key="1">
    <citation type="submission" date="2023-10" db="EMBL/GenBank/DDBJ databases">
        <title>Development of a sustainable strategy for remediation of hydrocarbon-contaminated territories based on the waste exchange concept.</title>
        <authorList>
            <person name="Krivoruchko A."/>
        </authorList>
    </citation>
    <scope>NUCLEOTIDE SEQUENCE [LARGE SCALE GENOMIC DNA]</scope>
    <source>
        <strain evidence="3 4">IEGM 1203</strain>
    </source>
</reference>
<evidence type="ECO:0000313" key="3">
    <source>
        <dbReference type="EMBL" id="MDV6269870.1"/>
    </source>
</evidence>
<dbReference type="Pfam" id="PF03070">
    <property type="entry name" value="TENA_THI-4"/>
    <property type="match status" value="1"/>
</dbReference>
<proteinExistence type="predicted"/>
<dbReference type="Proteomes" id="UP001185927">
    <property type="component" value="Unassembled WGS sequence"/>
</dbReference>
<evidence type="ECO:0000313" key="4">
    <source>
        <dbReference type="Proteomes" id="UP001185927"/>
    </source>
</evidence>
<dbReference type="InterPro" id="IPR050967">
    <property type="entry name" value="Thiamine_Salvage_TenA"/>
</dbReference>
<evidence type="ECO:0000259" key="2">
    <source>
        <dbReference type="Pfam" id="PF03070"/>
    </source>
</evidence>